<dbReference type="RefSeq" id="WP_230215647.1">
    <property type="nucleotide sequence ID" value="NZ_JAJKFT010000002.1"/>
</dbReference>
<dbReference type="EMBL" id="JAJKFT010000002">
    <property type="protein sequence ID" value="MCC9627361.1"/>
    <property type="molecule type" value="Genomic_DNA"/>
</dbReference>
<organism evidence="1 2">
    <name type="scientific">Blastopirellula sediminis</name>
    <dbReference type="NCBI Taxonomy" id="2894196"/>
    <lineage>
        <taxon>Bacteria</taxon>
        <taxon>Pseudomonadati</taxon>
        <taxon>Planctomycetota</taxon>
        <taxon>Planctomycetia</taxon>
        <taxon>Pirellulales</taxon>
        <taxon>Pirellulaceae</taxon>
        <taxon>Blastopirellula</taxon>
    </lineage>
</organism>
<reference evidence="1" key="1">
    <citation type="submission" date="2021-11" db="EMBL/GenBank/DDBJ databases">
        <title>Genome sequence.</title>
        <authorList>
            <person name="Sun Q."/>
        </authorList>
    </citation>
    <scope>NUCLEOTIDE SEQUENCE</scope>
    <source>
        <strain evidence="1">JC732</strain>
    </source>
</reference>
<protein>
    <recommendedName>
        <fullName evidence="3">Carboxypeptidase regulatory-like domain-containing protein</fullName>
    </recommendedName>
</protein>
<proteinExistence type="predicted"/>
<dbReference type="AlphaFoldDB" id="A0A9X1MIU2"/>
<keyword evidence="2" id="KW-1185">Reference proteome</keyword>
<accession>A0A9X1MIU2</accession>
<evidence type="ECO:0000313" key="2">
    <source>
        <dbReference type="Proteomes" id="UP001139103"/>
    </source>
</evidence>
<gene>
    <name evidence="1" type="ORF">LOC68_03045</name>
</gene>
<dbReference type="PROSITE" id="PS51257">
    <property type="entry name" value="PROKAR_LIPOPROTEIN"/>
    <property type="match status" value="1"/>
</dbReference>
<evidence type="ECO:0000313" key="1">
    <source>
        <dbReference type="EMBL" id="MCC9627361.1"/>
    </source>
</evidence>
<sequence length="170" mass="18106">MFQLWKIGASLAVIAMAGCSDSGPLRFPVEGTLMLDGQPVPFKSLTLVPTDGTMGHGASGFSDAEGKFNLQAIVPGAVRDYRGCPPGKYQVVISEPLIPVSESISQEAIQGEAIGEEGPAAAMAMVMPTRRRAKRDGDIPLHYTSERTSPLVVEVAEGIESYELVMLSKR</sequence>
<comment type="caution">
    <text evidence="1">The sequence shown here is derived from an EMBL/GenBank/DDBJ whole genome shotgun (WGS) entry which is preliminary data.</text>
</comment>
<dbReference type="Proteomes" id="UP001139103">
    <property type="component" value="Unassembled WGS sequence"/>
</dbReference>
<evidence type="ECO:0008006" key="3">
    <source>
        <dbReference type="Google" id="ProtNLM"/>
    </source>
</evidence>
<name>A0A9X1MIU2_9BACT</name>